<dbReference type="SUPFAM" id="SSF48452">
    <property type="entry name" value="TPR-like"/>
    <property type="match status" value="1"/>
</dbReference>
<organism evidence="2 3">
    <name type="scientific">Kribbella qitaiheensis</name>
    <dbReference type="NCBI Taxonomy" id="1544730"/>
    <lineage>
        <taxon>Bacteria</taxon>
        <taxon>Bacillati</taxon>
        <taxon>Actinomycetota</taxon>
        <taxon>Actinomycetes</taxon>
        <taxon>Propionibacteriales</taxon>
        <taxon>Kribbellaceae</taxon>
        <taxon>Kribbella</taxon>
    </lineage>
</organism>
<reference evidence="3" key="1">
    <citation type="submission" date="2019-09" db="EMBL/GenBank/DDBJ databases">
        <title>Antimicrobial potential of Antarctic Bacteria.</title>
        <authorList>
            <person name="Benaud N."/>
            <person name="Edwards R.J."/>
            <person name="Ferrari B.C."/>
        </authorList>
    </citation>
    <scope>NUCLEOTIDE SEQUENCE [LARGE SCALE GENOMIC DNA]</scope>
    <source>
        <strain evidence="3">SPB151</strain>
    </source>
</reference>
<proteinExistence type="predicted"/>
<dbReference type="RefSeq" id="WP_185445925.1">
    <property type="nucleotide sequence ID" value="NZ_CP043661.1"/>
</dbReference>
<dbReference type="InterPro" id="IPR011990">
    <property type="entry name" value="TPR-like_helical_dom_sf"/>
</dbReference>
<name>A0A7G6WSX7_9ACTN</name>
<keyword evidence="3" id="KW-1185">Reference proteome</keyword>
<protein>
    <submittedName>
        <fullName evidence="2">Tetratricopeptide repeat protein</fullName>
    </submittedName>
</protein>
<dbReference type="EMBL" id="CP043661">
    <property type="protein sequence ID" value="QNE17092.1"/>
    <property type="molecule type" value="Genomic_DNA"/>
</dbReference>
<sequence>MDDRVVRARELYEQAIFAGTEGVLAKADAELDAVEADLALARGRVLHGRFVACDKEDPAELPLFQRSAELYRKLGDQRGEAEALFWIGCFYQVVWKDDDGAVDALTRSADLARESGDKLTLSYALRHLGIAAHQAGQLDAARSQLEESTALRRELNFLPGVAANLVGLTYIAAAQGRTADAQTHAEEATTLAKTDGATKILTQITEARSHL</sequence>
<dbReference type="Gene3D" id="1.25.40.10">
    <property type="entry name" value="Tetratricopeptide repeat domain"/>
    <property type="match status" value="1"/>
</dbReference>
<reference evidence="2 3" key="2">
    <citation type="journal article" date="2020" name="Microbiol. Resour. Announc.">
        <title>Antarctic desert soil bacteria exhibit high novel natural product potential, evaluated through long-read genome sequencing and comparative genomics.</title>
        <authorList>
            <person name="Benaud N."/>
            <person name="Edwards R.J."/>
            <person name="Amos T.G."/>
            <person name="D'Agostino P.M."/>
            <person name="Gutierrez-Chavez C."/>
            <person name="Montgomery K."/>
            <person name="Nicetic I."/>
            <person name="Ferrari B.C."/>
        </authorList>
    </citation>
    <scope>NUCLEOTIDE SEQUENCE [LARGE SCALE GENOMIC DNA]</scope>
    <source>
        <strain evidence="2 3">SPB151</strain>
    </source>
</reference>
<dbReference type="KEGG" id="kqi:F1D05_03185"/>
<dbReference type="Pfam" id="PF12862">
    <property type="entry name" value="ANAPC5"/>
    <property type="match status" value="2"/>
</dbReference>
<dbReference type="AlphaFoldDB" id="A0A7G6WSX7"/>
<gene>
    <name evidence="2" type="ORF">F1D05_03185</name>
</gene>
<evidence type="ECO:0000313" key="3">
    <source>
        <dbReference type="Proteomes" id="UP000515563"/>
    </source>
</evidence>
<accession>A0A7G6WSX7</accession>
<evidence type="ECO:0000313" key="2">
    <source>
        <dbReference type="EMBL" id="QNE17092.1"/>
    </source>
</evidence>
<feature type="domain" description="Anaphase-promoting complex subunit 5" evidence="1">
    <location>
        <begin position="96"/>
        <end position="154"/>
    </location>
</feature>
<feature type="domain" description="Anaphase-promoting complex subunit 5" evidence="1">
    <location>
        <begin position="165"/>
        <end position="205"/>
    </location>
</feature>
<dbReference type="Proteomes" id="UP000515563">
    <property type="component" value="Chromosome"/>
</dbReference>
<evidence type="ECO:0000259" key="1">
    <source>
        <dbReference type="Pfam" id="PF12862"/>
    </source>
</evidence>
<dbReference type="InterPro" id="IPR026000">
    <property type="entry name" value="Apc5_dom"/>
</dbReference>